<dbReference type="InterPro" id="IPR019853">
    <property type="entry name" value="GldB-like"/>
</dbReference>
<dbReference type="AlphaFoldDB" id="A0A5B8W4J6"/>
<dbReference type="KEGG" id="mgk:FSB76_18845"/>
<keyword evidence="2" id="KW-1185">Reference proteome</keyword>
<dbReference type="NCBIfam" id="TIGR03514">
    <property type="entry name" value="GldB_lipo"/>
    <property type="match status" value="1"/>
</dbReference>
<proteinExistence type="predicted"/>
<dbReference type="PROSITE" id="PS51257">
    <property type="entry name" value="PROKAR_LIPOPROTEIN"/>
    <property type="match status" value="1"/>
</dbReference>
<evidence type="ECO:0000313" key="1">
    <source>
        <dbReference type="EMBL" id="QEC77895.1"/>
    </source>
</evidence>
<gene>
    <name evidence="1" type="primary">gldB</name>
    <name evidence="1" type="ORF">FSB76_18845</name>
</gene>
<sequence>MITTRYKAKQIYLIFFIGLILSACRDNKKVDVSNIDLEVKIERFDQDFDAMRTRPMAQQAIHLHNKYKVFYQDFIERILPVGSIRDTAYFKTLRNVFANKAYNDLRHDVETTYPKLDKQEAELTDAFKHIKYYYPQKRIPKVYSYFSGFQAQTSIGDGYFAIGLDLFLGANSRFYPSITSAFPHYLSRHFTPENITPRVVEGIAREDMFPESDDDKSLLTKMIYNGKIMYFMDKILPDAGDTLKISYTRDQLKWCTDFEPKIWAYFLDENLLYETDYPKIQKYLTEAPFTPGLGERNESAPKLAVWTGWQIVRAYMDKHPEVTLQQLMANKDAQRILNESKYRPK</sequence>
<dbReference type="Proteomes" id="UP000321362">
    <property type="component" value="Chromosome"/>
</dbReference>
<dbReference type="EMBL" id="CP042437">
    <property type="protein sequence ID" value="QEC77895.1"/>
    <property type="molecule type" value="Genomic_DNA"/>
</dbReference>
<keyword evidence="1" id="KW-0449">Lipoprotein</keyword>
<name>A0A5B8W4J6_9SPHI</name>
<reference evidence="1 2" key="1">
    <citation type="journal article" date="2013" name="J. Microbiol.">
        <title>Mucilaginibacter ginsenosidivorax sp. nov., with ginsenoside converting activity isolated from sediment.</title>
        <authorList>
            <person name="Kim J.K."/>
            <person name="Choi T.E."/>
            <person name="Liu Q.M."/>
            <person name="Park H.Y."/>
            <person name="Yi T.H."/>
            <person name="Yoon M.H."/>
            <person name="Kim S.C."/>
            <person name="Im W.T."/>
        </authorList>
    </citation>
    <scope>NUCLEOTIDE SEQUENCE [LARGE SCALE GENOMIC DNA]</scope>
    <source>
        <strain evidence="1 2">KHI28</strain>
    </source>
</reference>
<dbReference type="OrthoDB" id="976022at2"/>
<protein>
    <submittedName>
        <fullName evidence="1">Gliding motility lipoprotein GldB</fullName>
    </submittedName>
</protein>
<accession>A0A5B8W4J6</accession>
<evidence type="ECO:0000313" key="2">
    <source>
        <dbReference type="Proteomes" id="UP000321362"/>
    </source>
</evidence>
<organism evidence="1 2">
    <name type="scientific">Mucilaginibacter ginsenosidivorax</name>
    <dbReference type="NCBI Taxonomy" id="862126"/>
    <lineage>
        <taxon>Bacteria</taxon>
        <taxon>Pseudomonadati</taxon>
        <taxon>Bacteroidota</taxon>
        <taxon>Sphingobacteriia</taxon>
        <taxon>Sphingobacteriales</taxon>
        <taxon>Sphingobacteriaceae</taxon>
        <taxon>Mucilaginibacter</taxon>
    </lineage>
</organism>
<dbReference type="Pfam" id="PF25594">
    <property type="entry name" value="GldB_lipo"/>
    <property type="match status" value="1"/>
</dbReference>
<dbReference type="RefSeq" id="WP_147056010.1">
    <property type="nucleotide sequence ID" value="NZ_CP042437.1"/>
</dbReference>